<evidence type="ECO:0000256" key="1">
    <source>
        <dbReference type="ARBA" id="ARBA00010211"/>
    </source>
</evidence>
<comment type="similarity">
    <text evidence="1">Belongs to the FAH family.</text>
</comment>
<evidence type="ECO:0000256" key="2">
    <source>
        <dbReference type="ARBA" id="ARBA00022723"/>
    </source>
</evidence>
<dbReference type="Pfam" id="PF01557">
    <property type="entry name" value="FAA_hydrolase"/>
    <property type="match status" value="1"/>
</dbReference>
<keyword evidence="2" id="KW-0479">Metal-binding</keyword>
<proteinExistence type="inferred from homology"/>
<feature type="domain" description="Fumarylacetoacetase-like C-terminal" evidence="3">
    <location>
        <begin position="73"/>
        <end position="277"/>
    </location>
</feature>
<dbReference type="InterPro" id="IPR011234">
    <property type="entry name" value="Fumarylacetoacetase-like_C"/>
</dbReference>
<evidence type="ECO:0000259" key="3">
    <source>
        <dbReference type="Pfam" id="PF01557"/>
    </source>
</evidence>
<comment type="caution">
    <text evidence="4">The sequence shown here is derived from an EMBL/GenBank/DDBJ whole genome shotgun (WGS) entry which is preliminary data.</text>
</comment>
<dbReference type="InterPro" id="IPR051121">
    <property type="entry name" value="FAH"/>
</dbReference>
<dbReference type="RefSeq" id="WP_380774796.1">
    <property type="nucleotide sequence ID" value="NZ_JBHUEO010000049.1"/>
</dbReference>
<evidence type="ECO:0000313" key="5">
    <source>
        <dbReference type="Proteomes" id="UP001597301"/>
    </source>
</evidence>
<name>A0ABW4KIF1_9BACI</name>
<dbReference type="PANTHER" id="PTHR42796">
    <property type="entry name" value="FUMARYLACETOACETATE HYDROLASE DOMAIN-CONTAINING PROTEIN 2A-RELATED"/>
    <property type="match status" value="1"/>
</dbReference>
<sequence>MKFLSFRYQNTDSFGIVTEEGVIDLKKRFENKYSDLKSFLEDNRAEDVQINTDSVDHQLDEITFLPVIPNPSKIICIGLNYHAHVEEVGAKESGYPIVFFRVADSQVGHQGDMLLPEESADFDYEGEIAVVIGKKGRRIKEEDAYEHIAGYSCYNDGSIRDWQLRTPQWGPGKNFDQTGAFGPWMVSRGEIKDGEVLSLETRVNGEVRQRTTTDLLIFSIPKLISFISSFTTLNPGDVIVTGTPGGVALKREPQAYLKEGDVVEIEVSKIGTLINKVKADVVSPRPVRS</sequence>
<keyword evidence="5" id="KW-1185">Reference proteome</keyword>
<accession>A0ABW4KIF1</accession>
<dbReference type="EMBL" id="JBHUEO010000049">
    <property type="protein sequence ID" value="MFD1707924.1"/>
    <property type="molecule type" value="Genomic_DNA"/>
</dbReference>
<dbReference type="Proteomes" id="UP001597301">
    <property type="component" value="Unassembled WGS sequence"/>
</dbReference>
<dbReference type="Gene3D" id="3.90.850.10">
    <property type="entry name" value="Fumarylacetoacetase-like, C-terminal domain"/>
    <property type="match status" value="1"/>
</dbReference>
<dbReference type="SUPFAM" id="SSF56529">
    <property type="entry name" value="FAH"/>
    <property type="match status" value="1"/>
</dbReference>
<organism evidence="4 5">
    <name type="scientific">Siminovitchia sediminis</name>
    <dbReference type="NCBI Taxonomy" id="1274353"/>
    <lineage>
        <taxon>Bacteria</taxon>
        <taxon>Bacillati</taxon>
        <taxon>Bacillota</taxon>
        <taxon>Bacilli</taxon>
        <taxon>Bacillales</taxon>
        <taxon>Bacillaceae</taxon>
        <taxon>Siminovitchia</taxon>
    </lineage>
</organism>
<reference evidence="5" key="1">
    <citation type="journal article" date="2019" name="Int. J. Syst. Evol. Microbiol.">
        <title>The Global Catalogue of Microorganisms (GCM) 10K type strain sequencing project: providing services to taxonomists for standard genome sequencing and annotation.</title>
        <authorList>
            <consortium name="The Broad Institute Genomics Platform"/>
            <consortium name="The Broad Institute Genome Sequencing Center for Infectious Disease"/>
            <person name="Wu L."/>
            <person name="Ma J."/>
        </authorList>
    </citation>
    <scope>NUCLEOTIDE SEQUENCE [LARGE SCALE GENOMIC DNA]</scope>
    <source>
        <strain evidence="5">CGMCC 1.12295</strain>
    </source>
</reference>
<dbReference type="PANTHER" id="PTHR42796:SF4">
    <property type="entry name" value="FUMARYLACETOACETATE HYDROLASE DOMAIN-CONTAINING PROTEIN 2A"/>
    <property type="match status" value="1"/>
</dbReference>
<gene>
    <name evidence="4" type="ORF">ACFSCZ_14455</name>
</gene>
<dbReference type="GO" id="GO:0016787">
    <property type="term" value="F:hydrolase activity"/>
    <property type="evidence" value="ECO:0007669"/>
    <property type="project" value="UniProtKB-KW"/>
</dbReference>
<protein>
    <submittedName>
        <fullName evidence="4">Fumarylacetoacetate hydrolase family protein</fullName>
    </submittedName>
</protein>
<keyword evidence="4" id="KW-0378">Hydrolase</keyword>
<evidence type="ECO:0000313" key="4">
    <source>
        <dbReference type="EMBL" id="MFD1707924.1"/>
    </source>
</evidence>
<dbReference type="InterPro" id="IPR036663">
    <property type="entry name" value="Fumarylacetoacetase_C_sf"/>
</dbReference>